<dbReference type="AlphaFoldDB" id="A0A1I5IFP9"/>
<dbReference type="STRING" id="1527.SAMN04489757_14415"/>
<sequence length="413" mass="47695">MVVKLFRWVRGYLLIRLKGQSPERFINLCSNRGIFLWNLQNVDGDYECYIMIKDYRKLKPIARKTGTIPLIKRRQGLPFLVQQYKGRKGFILGILIFCFILYVLSLFIWDISILGGHSYTEEAMIKFLKKNEVFMGIQKKKVDCQEIEELIRGTYRDIGWVSAEIKGTRLIIKITETNMPAPAVTATEPCHIVASKDAIITQIVTRTGTPMVEVGAVVKKGDILVSGVVNIIGDNDILLTKRPVIADADIAGKTYYDYEDTFPLKYTQRQYTGKMKSGYGLTFFLKKFNIYNPRIMYGKYDIIVDESTLHLTDNFYLPLSYSKINYREYVEVPKTYTKEEALELGRNRMGRYLENLMKQDVVILENKVELSVKNNYCTAKGKIIVEEPIKDYKTIDDSEWRIIESDESTGNQN</sequence>
<dbReference type="InterPro" id="IPR010690">
    <property type="entry name" value="YqfD"/>
</dbReference>
<feature type="transmembrane region" description="Helical" evidence="1">
    <location>
        <begin position="89"/>
        <end position="109"/>
    </location>
</feature>
<dbReference type="EMBL" id="FOWD01000044">
    <property type="protein sequence ID" value="SFO59425.1"/>
    <property type="molecule type" value="Genomic_DNA"/>
</dbReference>
<name>A0A1I5IFP9_9FIRM</name>
<reference evidence="2 3" key="1">
    <citation type="submission" date="2016-10" db="EMBL/GenBank/DDBJ databases">
        <authorList>
            <person name="de Groot N.N."/>
        </authorList>
    </citation>
    <scope>NUCLEOTIDE SEQUENCE [LARGE SCALE GENOMIC DNA]</scope>
    <source>
        <strain evidence="2 3">DSM 1283</strain>
    </source>
</reference>
<dbReference type="NCBIfam" id="TIGR02876">
    <property type="entry name" value="spore_yqfD"/>
    <property type="match status" value="1"/>
</dbReference>
<protein>
    <submittedName>
        <fullName evidence="2">Similar to stage IV sporulation protein</fullName>
    </submittedName>
</protein>
<dbReference type="Proteomes" id="UP000198806">
    <property type="component" value="Unassembled WGS sequence"/>
</dbReference>
<organism evidence="2 3">
    <name type="scientific">Anaerocolumna aminovalerica</name>
    <dbReference type="NCBI Taxonomy" id="1527"/>
    <lineage>
        <taxon>Bacteria</taxon>
        <taxon>Bacillati</taxon>
        <taxon>Bacillota</taxon>
        <taxon>Clostridia</taxon>
        <taxon>Lachnospirales</taxon>
        <taxon>Lachnospiraceae</taxon>
        <taxon>Anaerocolumna</taxon>
    </lineage>
</organism>
<evidence type="ECO:0000313" key="3">
    <source>
        <dbReference type="Proteomes" id="UP000198806"/>
    </source>
</evidence>
<gene>
    <name evidence="2" type="ORF">SAMN04489757_14415</name>
</gene>
<evidence type="ECO:0000313" key="2">
    <source>
        <dbReference type="EMBL" id="SFO59425.1"/>
    </source>
</evidence>
<dbReference type="Pfam" id="PF06898">
    <property type="entry name" value="YqfD"/>
    <property type="match status" value="1"/>
</dbReference>
<dbReference type="RefSeq" id="WP_091688454.1">
    <property type="nucleotide sequence ID" value="NZ_BAABFM010000019.1"/>
</dbReference>
<dbReference type="OrthoDB" id="1640349at2"/>
<accession>A0A1I5IFP9</accession>
<keyword evidence="3" id="KW-1185">Reference proteome</keyword>
<keyword evidence="1" id="KW-0812">Transmembrane</keyword>
<evidence type="ECO:0000256" key="1">
    <source>
        <dbReference type="SAM" id="Phobius"/>
    </source>
</evidence>
<keyword evidence="1" id="KW-1133">Transmembrane helix</keyword>
<proteinExistence type="predicted"/>
<keyword evidence="1" id="KW-0472">Membrane</keyword>
<dbReference type="PIRSF" id="PIRSF029895">
    <property type="entry name" value="SpoIV"/>
    <property type="match status" value="1"/>
</dbReference>